<keyword evidence="3" id="KW-1185">Reference proteome</keyword>
<name>A0A7M1B315_9BACT</name>
<dbReference type="InterPro" id="IPR029033">
    <property type="entry name" value="His_PPase_superfam"/>
</dbReference>
<evidence type="ECO:0000313" key="2">
    <source>
        <dbReference type="EMBL" id="QOP43098.1"/>
    </source>
</evidence>
<dbReference type="PANTHER" id="PTHR47623">
    <property type="entry name" value="OS09G0287300 PROTEIN"/>
    <property type="match status" value="1"/>
</dbReference>
<dbReference type="CDD" id="cd07067">
    <property type="entry name" value="HP_PGM_like"/>
    <property type="match status" value="1"/>
</dbReference>
<dbReference type="Proteomes" id="UP000593719">
    <property type="component" value="Chromosome"/>
</dbReference>
<dbReference type="Gene3D" id="3.40.50.1240">
    <property type="entry name" value="Phosphoglycerate mutase-like"/>
    <property type="match status" value="1"/>
</dbReference>
<evidence type="ECO:0000256" key="1">
    <source>
        <dbReference type="PIRSR" id="PIRSR613078-2"/>
    </source>
</evidence>
<dbReference type="EMBL" id="CP041235">
    <property type="protein sequence ID" value="QOP43098.1"/>
    <property type="molecule type" value="Genomic_DNA"/>
</dbReference>
<dbReference type="InterPro" id="IPR013078">
    <property type="entry name" value="His_Pase_superF_clade-1"/>
</dbReference>
<dbReference type="AlphaFoldDB" id="A0A7M1B315"/>
<dbReference type="SMART" id="SM00855">
    <property type="entry name" value="PGAM"/>
    <property type="match status" value="1"/>
</dbReference>
<organism evidence="2 3">
    <name type="scientific">Sulfurimonas sediminis</name>
    <dbReference type="NCBI Taxonomy" id="2590020"/>
    <lineage>
        <taxon>Bacteria</taxon>
        <taxon>Pseudomonadati</taxon>
        <taxon>Campylobacterota</taxon>
        <taxon>Epsilonproteobacteria</taxon>
        <taxon>Campylobacterales</taxon>
        <taxon>Sulfurimonadaceae</taxon>
        <taxon>Sulfurimonas</taxon>
    </lineage>
</organism>
<dbReference type="SUPFAM" id="SSF53254">
    <property type="entry name" value="Phosphoglycerate mutase-like"/>
    <property type="match status" value="1"/>
</dbReference>
<dbReference type="PANTHER" id="PTHR47623:SF1">
    <property type="entry name" value="OS09G0287300 PROTEIN"/>
    <property type="match status" value="1"/>
</dbReference>
<evidence type="ECO:0000313" key="3">
    <source>
        <dbReference type="Proteomes" id="UP000593719"/>
    </source>
</evidence>
<feature type="binding site" evidence="1">
    <location>
        <position position="58"/>
    </location>
    <ligand>
        <name>substrate</name>
    </ligand>
</feature>
<proteinExistence type="predicted"/>
<sequence>MKILYIIRHAKSSWKDLDLDDFDRPLNKQGKRDAPVMGERLAKNQIIPDIILSSPAKRAKMTAKIIADKVHYDKKIIFLQQIYEADKQSLQKIVNNIDDRFSTAFLVGHNPGLNELAEHYVNYEENLPTCGIIGIVFTCNHWKESNAENARLLFVDYPKK</sequence>
<protein>
    <submittedName>
        <fullName evidence="2">Histidine phosphatase family protein</fullName>
    </submittedName>
</protein>
<gene>
    <name evidence="2" type="ORF">FJR45_03675</name>
</gene>
<dbReference type="Pfam" id="PF00300">
    <property type="entry name" value="His_Phos_1"/>
    <property type="match status" value="1"/>
</dbReference>
<accession>A0A7M1B315</accession>
<dbReference type="KEGG" id="ssei:FJR45_03675"/>
<reference evidence="2 3" key="1">
    <citation type="submission" date="2019-06" db="EMBL/GenBank/DDBJ databases">
        <title>Sulfurimonas gotlandica sp. nov., a chemoautotrophic and psychrotolerant epsilonproteobacterium isolated from a pelagic redoxcline, and an emended description of the genus Sulfurimonas.</title>
        <authorList>
            <person name="Wang S."/>
            <person name="Jiang L."/>
            <person name="Shao Z."/>
        </authorList>
    </citation>
    <scope>NUCLEOTIDE SEQUENCE [LARGE SCALE GENOMIC DNA]</scope>
    <source>
        <strain evidence="2 3">S2-6</strain>
    </source>
</reference>